<dbReference type="SUPFAM" id="SSF57850">
    <property type="entry name" value="RING/U-box"/>
    <property type="match status" value="1"/>
</dbReference>
<evidence type="ECO:0000256" key="1">
    <source>
        <dbReference type="ARBA" id="ARBA00022723"/>
    </source>
</evidence>
<dbReference type="InterPro" id="IPR013083">
    <property type="entry name" value="Znf_RING/FYVE/PHD"/>
</dbReference>
<dbReference type="OrthoDB" id="6105938at2759"/>
<feature type="region of interest" description="Disordered" evidence="5">
    <location>
        <begin position="136"/>
        <end position="164"/>
    </location>
</feature>
<feature type="domain" description="RING-type" evidence="6">
    <location>
        <begin position="65"/>
        <end position="106"/>
    </location>
</feature>
<dbReference type="InParanoid" id="A0A2T3BEN1"/>
<dbReference type="PROSITE" id="PS50089">
    <property type="entry name" value="ZF_RING_2"/>
    <property type="match status" value="1"/>
</dbReference>
<dbReference type="Gene3D" id="3.30.40.10">
    <property type="entry name" value="Zinc/RING finger domain, C3HC4 (zinc finger)"/>
    <property type="match status" value="1"/>
</dbReference>
<feature type="compositionally biased region" description="Polar residues" evidence="5">
    <location>
        <begin position="483"/>
        <end position="498"/>
    </location>
</feature>
<evidence type="ECO:0000256" key="5">
    <source>
        <dbReference type="SAM" id="MobiDB-lite"/>
    </source>
</evidence>
<organism evidence="7 8">
    <name type="scientific">Amorphotheca resinae ATCC 22711</name>
    <dbReference type="NCBI Taxonomy" id="857342"/>
    <lineage>
        <taxon>Eukaryota</taxon>
        <taxon>Fungi</taxon>
        <taxon>Dikarya</taxon>
        <taxon>Ascomycota</taxon>
        <taxon>Pezizomycotina</taxon>
        <taxon>Leotiomycetes</taxon>
        <taxon>Helotiales</taxon>
        <taxon>Amorphothecaceae</taxon>
        <taxon>Amorphotheca</taxon>
    </lineage>
</organism>
<dbReference type="CDD" id="cd16568">
    <property type="entry name" value="RING-HC_ScPSH1-like"/>
    <property type="match status" value="1"/>
</dbReference>
<evidence type="ECO:0000313" key="7">
    <source>
        <dbReference type="EMBL" id="PSS27866.1"/>
    </source>
</evidence>
<feature type="compositionally biased region" description="Polar residues" evidence="5">
    <location>
        <begin position="632"/>
        <end position="647"/>
    </location>
</feature>
<dbReference type="Pfam" id="PF00097">
    <property type="entry name" value="zf-C3HC4"/>
    <property type="match status" value="1"/>
</dbReference>
<dbReference type="Proteomes" id="UP000241818">
    <property type="component" value="Unassembled WGS sequence"/>
</dbReference>
<keyword evidence="1" id="KW-0479">Metal-binding</keyword>
<feature type="region of interest" description="Disordered" evidence="5">
    <location>
        <begin position="1"/>
        <end position="40"/>
    </location>
</feature>
<keyword evidence="2 4" id="KW-0863">Zinc-finger</keyword>
<protein>
    <recommendedName>
        <fullName evidence="6">RING-type domain-containing protein</fullName>
    </recommendedName>
</protein>
<dbReference type="SMART" id="SM00184">
    <property type="entry name" value="RING"/>
    <property type="match status" value="1"/>
</dbReference>
<dbReference type="InterPro" id="IPR001841">
    <property type="entry name" value="Znf_RING"/>
</dbReference>
<keyword evidence="3" id="KW-0862">Zinc</keyword>
<feature type="compositionally biased region" description="Basic and acidic residues" evidence="5">
    <location>
        <begin position="139"/>
        <end position="159"/>
    </location>
</feature>
<feature type="compositionally biased region" description="Acidic residues" evidence="5">
    <location>
        <begin position="276"/>
        <end position="296"/>
    </location>
</feature>
<name>A0A2T3BEN1_AMORE</name>
<accession>A0A2T3BEN1</accession>
<evidence type="ECO:0000256" key="2">
    <source>
        <dbReference type="ARBA" id="ARBA00022771"/>
    </source>
</evidence>
<dbReference type="GO" id="GO:0008270">
    <property type="term" value="F:zinc ion binding"/>
    <property type="evidence" value="ECO:0007669"/>
    <property type="project" value="UniProtKB-KW"/>
</dbReference>
<dbReference type="InterPro" id="IPR017907">
    <property type="entry name" value="Znf_RING_CS"/>
</dbReference>
<dbReference type="PANTHER" id="PTHR15898">
    <property type="entry name" value="BIFUNCTIONAL APOPTOSIS REGULATOR"/>
    <property type="match status" value="1"/>
</dbReference>
<dbReference type="GeneID" id="36573119"/>
<reference evidence="7 8" key="1">
    <citation type="journal article" date="2018" name="New Phytol.">
        <title>Comparative genomics and transcriptomics depict ericoid mycorrhizal fungi as versatile saprotrophs and plant mutualists.</title>
        <authorList>
            <person name="Martino E."/>
            <person name="Morin E."/>
            <person name="Grelet G.A."/>
            <person name="Kuo A."/>
            <person name="Kohler A."/>
            <person name="Daghino S."/>
            <person name="Barry K.W."/>
            <person name="Cichocki N."/>
            <person name="Clum A."/>
            <person name="Dockter R.B."/>
            <person name="Hainaut M."/>
            <person name="Kuo R.C."/>
            <person name="LaButti K."/>
            <person name="Lindahl B.D."/>
            <person name="Lindquist E.A."/>
            <person name="Lipzen A."/>
            <person name="Khouja H.R."/>
            <person name="Magnuson J."/>
            <person name="Murat C."/>
            <person name="Ohm R.A."/>
            <person name="Singer S.W."/>
            <person name="Spatafora J.W."/>
            <person name="Wang M."/>
            <person name="Veneault-Fourrey C."/>
            <person name="Henrissat B."/>
            <person name="Grigoriev I.V."/>
            <person name="Martin F.M."/>
            <person name="Perotto S."/>
        </authorList>
    </citation>
    <scope>NUCLEOTIDE SEQUENCE [LARGE SCALE GENOMIC DNA]</scope>
    <source>
        <strain evidence="7 8">ATCC 22711</strain>
    </source>
</reference>
<feature type="compositionally biased region" description="Polar residues" evidence="5">
    <location>
        <begin position="510"/>
        <end position="520"/>
    </location>
</feature>
<dbReference type="GO" id="GO:0005634">
    <property type="term" value="C:nucleus"/>
    <property type="evidence" value="ECO:0007669"/>
    <property type="project" value="TreeGrafter"/>
</dbReference>
<dbReference type="GO" id="GO:0043161">
    <property type="term" value="P:proteasome-mediated ubiquitin-dependent protein catabolic process"/>
    <property type="evidence" value="ECO:0007669"/>
    <property type="project" value="TreeGrafter"/>
</dbReference>
<evidence type="ECO:0000256" key="3">
    <source>
        <dbReference type="ARBA" id="ARBA00022833"/>
    </source>
</evidence>
<feature type="region of interest" description="Disordered" evidence="5">
    <location>
        <begin position="585"/>
        <end position="655"/>
    </location>
</feature>
<dbReference type="GO" id="GO:0061630">
    <property type="term" value="F:ubiquitin protein ligase activity"/>
    <property type="evidence" value="ECO:0007669"/>
    <property type="project" value="TreeGrafter"/>
</dbReference>
<dbReference type="EMBL" id="KZ679006">
    <property type="protein sequence ID" value="PSS27866.1"/>
    <property type="molecule type" value="Genomic_DNA"/>
</dbReference>
<keyword evidence="8" id="KW-1185">Reference proteome</keyword>
<feature type="compositionally biased region" description="Polar residues" evidence="5">
    <location>
        <begin position="1"/>
        <end position="15"/>
    </location>
</feature>
<evidence type="ECO:0000259" key="6">
    <source>
        <dbReference type="PROSITE" id="PS50089"/>
    </source>
</evidence>
<dbReference type="RefSeq" id="XP_024725391.1">
    <property type="nucleotide sequence ID" value="XM_024865038.1"/>
</dbReference>
<dbReference type="PANTHER" id="PTHR15898:SF13">
    <property type="entry name" value="BIFUNCTIONAL APOPTOSIS REGULATOR"/>
    <property type="match status" value="1"/>
</dbReference>
<dbReference type="STRING" id="857342.A0A2T3BEN1"/>
<feature type="compositionally biased region" description="Acidic residues" evidence="5">
    <location>
        <begin position="457"/>
        <end position="466"/>
    </location>
</feature>
<feature type="region of interest" description="Disordered" evidence="5">
    <location>
        <begin position="261"/>
        <end position="563"/>
    </location>
</feature>
<dbReference type="PROSITE" id="PS00518">
    <property type="entry name" value="ZF_RING_1"/>
    <property type="match status" value="1"/>
</dbReference>
<evidence type="ECO:0000256" key="4">
    <source>
        <dbReference type="PROSITE-ProRule" id="PRU00175"/>
    </source>
</evidence>
<dbReference type="InterPro" id="IPR018957">
    <property type="entry name" value="Znf_C3HC4_RING-type"/>
</dbReference>
<evidence type="ECO:0000313" key="8">
    <source>
        <dbReference type="Proteomes" id="UP000241818"/>
    </source>
</evidence>
<dbReference type="AlphaFoldDB" id="A0A2T3BEN1"/>
<gene>
    <name evidence="7" type="ORF">M430DRAFT_24260</name>
</gene>
<proteinExistence type="predicted"/>
<sequence length="655" mass="73430">MAPSITSPKPATSARTGLRLGSVSNSREATPTAAKPGPGTVAKADADLTSIFKADLTSIRSLVTCSICDQLLYEPWTLGCGHTYCYSCLCNWFLPNRRKKTCPECRNLVKQIPSPSFLVKQLVEIFIKRSELMPSDESVEQHQKRRAEETGDVDRDRNSPKGLFKGAFPPPSRDLIFDEQDGVLRCPHCLTEHEGGPTCQTCFLPVENGYEFSDMDPDDVDDLELDLDLEDEFAGHHHHHFLEIPHFGFQHFHHQHLYHHGESVTSNSDSSHFNEDSDVDDEDNEDEDEEEDEDDDSSLRDFVVPDDDDPGSVSRRESTNNPRRRRPITISDDESDEGGVISDRRPRRAGRAVGNPGSARHSVVELSSSDHGDLNEEAMVLRDAGWSPLSQENDSDIEEAVPRRYIYGADTEDEDGSDTETIGNRDSYDEDDRSRNESSATPQYEYARYYGGPSYESEGEDEDEGTSEAGQSKATDLDGDTEMSASPGASRTSRSVSLDTDEGYGYGTPTPGSRSASVSTGYGYDAGENLGDTNQMYEVGEDSSDSSIRPPPRRIPRRQQQNIRVQQYDPRISMIFAEHQQSMRGVQGRQENPSELDDEALRVEPASRTRRMAAYRYRLQPPRRADPLRRSPSATRIISSPNRNTRLPRQYQRRN</sequence>